<dbReference type="RefSeq" id="WP_095976486.1">
    <property type="nucleotide sequence ID" value="NZ_CP022163.1"/>
</dbReference>
<keyword evidence="2" id="KW-1185">Reference proteome</keyword>
<organism evidence="1 2">
    <name type="scientific">Melittangium boletus DSM 14713</name>
    <dbReference type="NCBI Taxonomy" id="1294270"/>
    <lineage>
        <taxon>Bacteria</taxon>
        <taxon>Pseudomonadati</taxon>
        <taxon>Myxococcota</taxon>
        <taxon>Myxococcia</taxon>
        <taxon>Myxococcales</taxon>
        <taxon>Cystobacterineae</taxon>
        <taxon>Archangiaceae</taxon>
        <taxon>Melittangium</taxon>
    </lineage>
</organism>
<proteinExistence type="predicted"/>
<gene>
    <name evidence="1" type="ORF">MEBOL_001171</name>
</gene>
<evidence type="ECO:0000313" key="1">
    <source>
        <dbReference type="EMBL" id="ATB27726.1"/>
    </source>
</evidence>
<name>A0A250I9T5_9BACT</name>
<sequence>MARALDVTVVIAPPLRSLFEGRREISLGVPANAGVGDVVEVLLSLYPKLWQHLAGDLLATGGSYVHLGLHEHSLEELALGGTGLSTGRRLLLFVLSRPPPGIPTSASG</sequence>
<reference evidence="1 2" key="1">
    <citation type="submission" date="2017-06" db="EMBL/GenBank/DDBJ databases">
        <authorList>
            <person name="Kim H.J."/>
            <person name="Triplett B.A."/>
        </authorList>
    </citation>
    <scope>NUCLEOTIDE SEQUENCE [LARGE SCALE GENOMIC DNA]</scope>
    <source>
        <strain evidence="1 2">DSM 14713</strain>
    </source>
</reference>
<dbReference type="Proteomes" id="UP000217289">
    <property type="component" value="Chromosome"/>
</dbReference>
<dbReference type="AlphaFoldDB" id="A0A250I9T5"/>
<evidence type="ECO:0000313" key="2">
    <source>
        <dbReference type="Proteomes" id="UP000217289"/>
    </source>
</evidence>
<protein>
    <submittedName>
        <fullName evidence="1">Uncharacterized protein</fullName>
    </submittedName>
</protein>
<dbReference type="OrthoDB" id="5526463at2"/>
<dbReference type="KEGG" id="mbd:MEBOL_001171"/>
<dbReference type="EMBL" id="CP022163">
    <property type="protein sequence ID" value="ATB27726.1"/>
    <property type="molecule type" value="Genomic_DNA"/>
</dbReference>
<accession>A0A250I9T5</accession>